<feature type="chain" id="PRO_5039562252" evidence="1">
    <location>
        <begin position="33"/>
        <end position="170"/>
    </location>
</feature>
<keyword evidence="1" id="KW-0732">Signal</keyword>
<sequence length="170" mass="18017">MRARAPRRRRAPLGVAAATVALGLLLSSCATPAPEDAVDQRTPSPDLELGPFEDVLSAIDDPTAEGLPEPLIDVDRLISGGPPPDGIPALVDPVYEDAADVDWLEDPEPVLAISLDDDHRAFPVRVMVWHEIVNDTIGDVPVAVTYSFQRECSGVQAGSGAPQQIVVPLS</sequence>
<accession>A0A223S823</accession>
<evidence type="ECO:0000313" key="3">
    <source>
        <dbReference type="Proteomes" id="UP000215005"/>
    </source>
</evidence>
<dbReference type="KEGG" id="ngv:CDO52_16940"/>
<dbReference type="InterPro" id="IPR021516">
    <property type="entry name" value="DUF3179"/>
</dbReference>
<protein>
    <submittedName>
        <fullName evidence="2">DUF3179 domain-containing protein</fullName>
    </submittedName>
</protein>
<evidence type="ECO:0000256" key="1">
    <source>
        <dbReference type="SAM" id="SignalP"/>
    </source>
</evidence>
<organism evidence="2 3">
    <name type="scientific">Nocardiopsis gilva YIM 90087</name>
    <dbReference type="NCBI Taxonomy" id="1235441"/>
    <lineage>
        <taxon>Bacteria</taxon>
        <taxon>Bacillati</taxon>
        <taxon>Actinomycetota</taxon>
        <taxon>Actinomycetes</taxon>
        <taxon>Streptosporangiales</taxon>
        <taxon>Nocardiopsidaceae</taxon>
        <taxon>Nocardiopsis</taxon>
    </lineage>
</organism>
<name>A0A223S823_9ACTN</name>
<dbReference type="EMBL" id="CP022753">
    <property type="protein sequence ID" value="ASU84256.1"/>
    <property type="molecule type" value="Genomic_DNA"/>
</dbReference>
<dbReference type="PROSITE" id="PS51257">
    <property type="entry name" value="PROKAR_LIPOPROTEIN"/>
    <property type="match status" value="1"/>
</dbReference>
<gene>
    <name evidence="2" type="ORF">CDO52_16940</name>
</gene>
<dbReference type="AlphaFoldDB" id="A0A223S823"/>
<dbReference type="Pfam" id="PF11376">
    <property type="entry name" value="DUF3179"/>
    <property type="match status" value="1"/>
</dbReference>
<keyword evidence="3" id="KW-1185">Reference proteome</keyword>
<dbReference type="Proteomes" id="UP000215005">
    <property type="component" value="Chromosome"/>
</dbReference>
<evidence type="ECO:0000313" key="2">
    <source>
        <dbReference type="EMBL" id="ASU84256.1"/>
    </source>
</evidence>
<reference evidence="2 3" key="1">
    <citation type="submission" date="2017-08" db="EMBL/GenBank/DDBJ databases">
        <title>The complete genome sequence of Nocardiopsis gilva YIM 90087.</title>
        <authorList>
            <person name="Yin M."/>
            <person name="Tang S."/>
        </authorList>
    </citation>
    <scope>NUCLEOTIDE SEQUENCE [LARGE SCALE GENOMIC DNA]</scope>
    <source>
        <strain evidence="2 3">YIM 90087</strain>
    </source>
</reference>
<dbReference type="OrthoDB" id="9811352at2"/>
<proteinExistence type="predicted"/>
<feature type="signal peptide" evidence="1">
    <location>
        <begin position="1"/>
        <end position="32"/>
    </location>
</feature>